<organism evidence="1 2">
    <name type="scientific">Stentor coeruleus</name>
    <dbReference type="NCBI Taxonomy" id="5963"/>
    <lineage>
        <taxon>Eukaryota</taxon>
        <taxon>Sar</taxon>
        <taxon>Alveolata</taxon>
        <taxon>Ciliophora</taxon>
        <taxon>Postciliodesmatophora</taxon>
        <taxon>Heterotrichea</taxon>
        <taxon>Heterotrichida</taxon>
        <taxon>Stentoridae</taxon>
        <taxon>Stentor</taxon>
    </lineage>
</organism>
<proteinExistence type="predicted"/>
<accession>A0A1R2BMR6</accession>
<reference evidence="1 2" key="1">
    <citation type="submission" date="2016-11" db="EMBL/GenBank/DDBJ databases">
        <title>The macronuclear genome of Stentor coeruleus: a giant cell with tiny introns.</title>
        <authorList>
            <person name="Slabodnick M."/>
            <person name="Ruby J.G."/>
            <person name="Reiff S.B."/>
            <person name="Swart E.C."/>
            <person name="Gosai S."/>
            <person name="Prabakaran S."/>
            <person name="Witkowska E."/>
            <person name="Larue G.E."/>
            <person name="Fisher S."/>
            <person name="Freeman R.M."/>
            <person name="Gunawardena J."/>
            <person name="Chu W."/>
            <person name="Stover N.A."/>
            <person name="Gregory B.D."/>
            <person name="Nowacki M."/>
            <person name="Derisi J."/>
            <person name="Roy S.W."/>
            <person name="Marshall W.F."/>
            <person name="Sood P."/>
        </authorList>
    </citation>
    <scope>NUCLEOTIDE SEQUENCE [LARGE SCALE GENOMIC DNA]</scope>
    <source>
        <strain evidence="1">WM001</strain>
    </source>
</reference>
<dbReference type="Proteomes" id="UP000187209">
    <property type="component" value="Unassembled WGS sequence"/>
</dbReference>
<dbReference type="EMBL" id="MPUH01000544">
    <property type="protein sequence ID" value="OMJ78004.1"/>
    <property type="molecule type" value="Genomic_DNA"/>
</dbReference>
<keyword evidence="2" id="KW-1185">Reference proteome</keyword>
<sequence>MQLSSKFKDLCGCCCSKLNILNEDKLEIETPMCRPRGESSIHISSELFNFKSAVPTYASFKESILEPISE</sequence>
<name>A0A1R2BMR6_9CILI</name>
<evidence type="ECO:0000313" key="2">
    <source>
        <dbReference type="Proteomes" id="UP000187209"/>
    </source>
</evidence>
<protein>
    <submittedName>
        <fullName evidence="1">Uncharacterized protein</fullName>
    </submittedName>
</protein>
<gene>
    <name evidence="1" type="ORF">SteCoe_22287</name>
</gene>
<evidence type="ECO:0000313" key="1">
    <source>
        <dbReference type="EMBL" id="OMJ78004.1"/>
    </source>
</evidence>
<dbReference type="AlphaFoldDB" id="A0A1R2BMR6"/>
<comment type="caution">
    <text evidence="1">The sequence shown here is derived from an EMBL/GenBank/DDBJ whole genome shotgun (WGS) entry which is preliminary data.</text>
</comment>